<dbReference type="AlphaFoldDB" id="A0A815IP96"/>
<dbReference type="InterPro" id="IPR017452">
    <property type="entry name" value="GPCR_Rhodpsn_7TM"/>
</dbReference>
<evidence type="ECO:0000259" key="9">
    <source>
        <dbReference type="PROSITE" id="PS50262"/>
    </source>
</evidence>
<keyword evidence="4" id="KW-0297">G-protein coupled receptor</keyword>
<dbReference type="InterPro" id="IPR000276">
    <property type="entry name" value="GPCR_Rhodpsn"/>
</dbReference>
<evidence type="ECO:0000256" key="3">
    <source>
        <dbReference type="ARBA" id="ARBA00022989"/>
    </source>
</evidence>
<evidence type="ECO:0000256" key="6">
    <source>
        <dbReference type="ARBA" id="ARBA00023170"/>
    </source>
</evidence>
<reference evidence="10" key="1">
    <citation type="submission" date="2021-02" db="EMBL/GenBank/DDBJ databases">
        <authorList>
            <person name="Nowell W R."/>
        </authorList>
    </citation>
    <scope>NUCLEOTIDE SEQUENCE</scope>
</reference>
<keyword evidence="6" id="KW-0675">Receptor</keyword>
<feature type="domain" description="G-protein coupled receptors family 1 profile" evidence="9">
    <location>
        <begin position="16"/>
        <end position="281"/>
    </location>
</feature>
<accession>A0A815IP96</accession>
<sequence length="351" mass="41191">MNRYFPYPFMIFGTIGLILNVAIFTRQSLCNNSCVQYLLFNTLSNFIVLYWVVTTRIVSDGYGDDLGLRSDSFCKIRYFLTYYSRTLSTWFIVLACIDRWLSSIQAKQRFNKVLFARRVGFITCIICFISYAHILFLFGIQKDPVSLSVTCYALPGIYRLFSDLQYLIFYALAPPIFMLIFGIITLRNIRRNRRLVIPLGITRNQIKNNLVKRRDSQLLAMLLLQIFVIIIFTLPFAIQKLMDTLTLQLQRTAVQKAQWNLITAILRLLSYGSHALGFFFYTLSAKIFRVELLKIMNRIYLWCTGKNFLRPTMIPSLDASMMRNGIDATQTIDYQRYQQPKYRAMFKRQKK</sequence>
<dbReference type="PANTHER" id="PTHR24243:SF230">
    <property type="entry name" value="G-PROTEIN COUPLED RECEPTORS FAMILY 1 PROFILE DOMAIN-CONTAINING PROTEIN"/>
    <property type="match status" value="1"/>
</dbReference>
<dbReference type="Gene3D" id="1.20.1070.10">
    <property type="entry name" value="Rhodopsin 7-helix transmembrane proteins"/>
    <property type="match status" value="1"/>
</dbReference>
<keyword evidence="7" id="KW-0807">Transducer</keyword>
<comment type="caution">
    <text evidence="10">The sequence shown here is derived from an EMBL/GenBank/DDBJ whole genome shotgun (WGS) entry which is preliminary data.</text>
</comment>
<feature type="transmembrane region" description="Helical" evidence="8">
    <location>
        <begin position="258"/>
        <end position="283"/>
    </location>
</feature>
<dbReference type="Proteomes" id="UP000663845">
    <property type="component" value="Unassembled WGS sequence"/>
</dbReference>
<dbReference type="EMBL" id="CAJOAZ010000433">
    <property type="protein sequence ID" value="CAF3647405.1"/>
    <property type="molecule type" value="Genomic_DNA"/>
</dbReference>
<dbReference type="EMBL" id="CAJNOG010000842">
    <property type="protein sequence ID" value="CAF1368987.1"/>
    <property type="molecule type" value="Genomic_DNA"/>
</dbReference>
<feature type="transmembrane region" description="Helical" evidence="8">
    <location>
        <begin position="167"/>
        <end position="186"/>
    </location>
</feature>
<dbReference type="SUPFAM" id="SSF81321">
    <property type="entry name" value="Family A G protein-coupled receptor-like"/>
    <property type="match status" value="1"/>
</dbReference>
<evidence type="ECO:0000313" key="10">
    <source>
        <dbReference type="EMBL" id="CAF1368987.1"/>
    </source>
</evidence>
<evidence type="ECO:0000313" key="11">
    <source>
        <dbReference type="EMBL" id="CAF3647405.1"/>
    </source>
</evidence>
<keyword evidence="3 8" id="KW-1133">Transmembrane helix</keyword>
<feature type="transmembrane region" description="Helical" evidence="8">
    <location>
        <begin position="118"/>
        <end position="140"/>
    </location>
</feature>
<comment type="subcellular location">
    <subcellularLocation>
        <location evidence="1">Membrane</location>
        <topology evidence="1">Multi-pass membrane protein</topology>
    </subcellularLocation>
</comment>
<evidence type="ECO:0000256" key="1">
    <source>
        <dbReference type="ARBA" id="ARBA00004141"/>
    </source>
</evidence>
<dbReference type="PROSITE" id="PS50262">
    <property type="entry name" value="G_PROTEIN_RECEP_F1_2"/>
    <property type="match status" value="1"/>
</dbReference>
<dbReference type="PANTHER" id="PTHR24243">
    <property type="entry name" value="G-PROTEIN COUPLED RECEPTOR"/>
    <property type="match status" value="1"/>
</dbReference>
<evidence type="ECO:0000256" key="5">
    <source>
        <dbReference type="ARBA" id="ARBA00023136"/>
    </source>
</evidence>
<protein>
    <recommendedName>
        <fullName evidence="9">G-protein coupled receptors family 1 profile domain-containing protein</fullName>
    </recommendedName>
</protein>
<feature type="transmembrane region" description="Helical" evidence="8">
    <location>
        <begin position="78"/>
        <end position="97"/>
    </location>
</feature>
<gene>
    <name evidence="10" type="ORF">JYZ213_LOCUS36015</name>
    <name evidence="11" type="ORF">OXD698_LOCUS8820</name>
</gene>
<keyword evidence="2 8" id="KW-0812">Transmembrane</keyword>
<dbReference type="GO" id="GO:0004930">
    <property type="term" value="F:G protein-coupled receptor activity"/>
    <property type="evidence" value="ECO:0007669"/>
    <property type="project" value="UniProtKB-KW"/>
</dbReference>
<dbReference type="Pfam" id="PF00001">
    <property type="entry name" value="7tm_1"/>
    <property type="match status" value="1"/>
</dbReference>
<evidence type="ECO:0000256" key="7">
    <source>
        <dbReference type="ARBA" id="ARBA00023224"/>
    </source>
</evidence>
<dbReference type="Proteomes" id="UP000663844">
    <property type="component" value="Unassembled WGS sequence"/>
</dbReference>
<organism evidence="10 12">
    <name type="scientific">Adineta steineri</name>
    <dbReference type="NCBI Taxonomy" id="433720"/>
    <lineage>
        <taxon>Eukaryota</taxon>
        <taxon>Metazoa</taxon>
        <taxon>Spiralia</taxon>
        <taxon>Gnathifera</taxon>
        <taxon>Rotifera</taxon>
        <taxon>Eurotatoria</taxon>
        <taxon>Bdelloidea</taxon>
        <taxon>Adinetida</taxon>
        <taxon>Adinetidae</taxon>
        <taxon>Adineta</taxon>
    </lineage>
</organism>
<feature type="transmembrane region" description="Helical" evidence="8">
    <location>
        <begin position="37"/>
        <end position="58"/>
    </location>
</feature>
<evidence type="ECO:0000256" key="4">
    <source>
        <dbReference type="ARBA" id="ARBA00023040"/>
    </source>
</evidence>
<dbReference type="GO" id="GO:0005886">
    <property type="term" value="C:plasma membrane"/>
    <property type="evidence" value="ECO:0007669"/>
    <property type="project" value="TreeGrafter"/>
</dbReference>
<proteinExistence type="predicted"/>
<evidence type="ECO:0000256" key="8">
    <source>
        <dbReference type="SAM" id="Phobius"/>
    </source>
</evidence>
<feature type="transmembrane region" description="Helical" evidence="8">
    <location>
        <begin position="218"/>
        <end position="238"/>
    </location>
</feature>
<evidence type="ECO:0000313" key="12">
    <source>
        <dbReference type="Proteomes" id="UP000663845"/>
    </source>
</evidence>
<name>A0A815IP96_9BILA</name>
<evidence type="ECO:0000256" key="2">
    <source>
        <dbReference type="ARBA" id="ARBA00022692"/>
    </source>
</evidence>
<keyword evidence="5 8" id="KW-0472">Membrane</keyword>
<feature type="transmembrane region" description="Helical" evidence="8">
    <location>
        <begin position="6"/>
        <end position="25"/>
    </location>
</feature>